<protein>
    <recommendedName>
        <fullName evidence="1">DUF4886 domain-containing protein</fullName>
    </recommendedName>
</protein>
<dbReference type="STRING" id="1387353.BSF38_03667"/>
<dbReference type="EMBL" id="CP019082">
    <property type="protein sequence ID" value="APW62135.1"/>
    <property type="molecule type" value="Genomic_DNA"/>
</dbReference>
<organism evidence="2 3">
    <name type="scientific">Paludisphaera borealis</name>
    <dbReference type="NCBI Taxonomy" id="1387353"/>
    <lineage>
        <taxon>Bacteria</taxon>
        <taxon>Pseudomonadati</taxon>
        <taxon>Planctomycetota</taxon>
        <taxon>Planctomycetia</taxon>
        <taxon>Isosphaerales</taxon>
        <taxon>Isosphaeraceae</taxon>
        <taxon>Paludisphaera</taxon>
    </lineage>
</organism>
<reference evidence="3" key="1">
    <citation type="submission" date="2016-12" db="EMBL/GenBank/DDBJ databases">
        <title>Comparative genomics of four Isosphaeraceae planctomycetes: a common pool of plasmids and glycoside hydrolase genes.</title>
        <authorList>
            <person name="Ivanova A."/>
        </authorList>
    </citation>
    <scope>NUCLEOTIDE SEQUENCE [LARGE SCALE GENOMIC DNA]</scope>
    <source>
        <strain evidence="3">PX4</strain>
    </source>
</reference>
<name>A0A1U7CT65_9BACT</name>
<dbReference type="AlphaFoldDB" id="A0A1U7CT65"/>
<dbReference type="KEGG" id="pbor:BSF38_03667"/>
<dbReference type="GO" id="GO:0016788">
    <property type="term" value="F:hydrolase activity, acting on ester bonds"/>
    <property type="evidence" value="ECO:0007669"/>
    <property type="project" value="UniProtKB-ARBA"/>
</dbReference>
<dbReference type="Proteomes" id="UP000186309">
    <property type="component" value="Chromosome"/>
</dbReference>
<dbReference type="Gene3D" id="3.40.50.1110">
    <property type="entry name" value="SGNH hydrolase"/>
    <property type="match status" value="1"/>
</dbReference>
<gene>
    <name evidence="2" type="ORF">BSF38_03667</name>
</gene>
<proteinExistence type="predicted"/>
<evidence type="ECO:0000313" key="3">
    <source>
        <dbReference type="Proteomes" id="UP000186309"/>
    </source>
</evidence>
<dbReference type="SUPFAM" id="SSF52266">
    <property type="entry name" value="SGNH hydrolase"/>
    <property type="match status" value="1"/>
</dbReference>
<accession>A0A1U7CT65</accession>
<feature type="domain" description="DUF4886" evidence="1">
    <location>
        <begin position="34"/>
        <end position="188"/>
    </location>
</feature>
<dbReference type="InterPro" id="IPR032616">
    <property type="entry name" value="DUF4886"/>
</dbReference>
<dbReference type="Pfam" id="PF16227">
    <property type="entry name" value="DUF4886"/>
    <property type="match status" value="1"/>
</dbReference>
<evidence type="ECO:0000259" key="1">
    <source>
        <dbReference type="Pfam" id="PF16227"/>
    </source>
</evidence>
<dbReference type="InterPro" id="IPR036514">
    <property type="entry name" value="SGNH_hydro_sf"/>
</dbReference>
<dbReference type="OrthoDB" id="265974at2"/>
<keyword evidence="3" id="KW-1185">Reference proteome</keyword>
<sequence length="325" mass="35987">MRDPISRYVGRLSLILVLPILVGAGKEEPRTVRLLTVGNSFSGNATHYLSDVVTAAGDVLVHHQAAIPGGTLEQHWEKFQRHEADPNDPRGLYSTKMSLKQELAAEPWDYVTIQQASIKSHDVSTYRPFARRLVDLIRVQSPRAKVLVHETWAYRRDDPRFAVKSPGPGEPADQEAMYRGLSHAYRTIAGELGAAIIPVGDAFHLADADPEWGYRPDPKFDFAKATFPALPKQTHSLHLGWKWSKRGGGRYALDIDGHHANVAGEYLGGCVFYEVLYGKSVVGNAFRPRGINADYARFLQETAHRAVAGSRVIGARTKTLAEATR</sequence>
<evidence type="ECO:0000313" key="2">
    <source>
        <dbReference type="EMBL" id="APW62135.1"/>
    </source>
</evidence>